<keyword evidence="3" id="KW-1185">Reference proteome</keyword>
<dbReference type="EMBL" id="UZAH01026854">
    <property type="protein sequence ID" value="VDO86086.1"/>
    <property type="molecule type" value="Genomic_DNA"/>
</dbReference>
<reference evidence="2 3" key="1">
    <citation type="submission" date="2018-11" db="EMBL/GenBank/DDBJ databases">
        <authorList>
            <consortium name="Pathogen Informatics"/>
        </authorList>
    </citation>
    <scope>NUCLEOTIDE SEQUENCE [LARGE SCALE GENOMIC DNA]</scope>
</reference>
<feature type="region of interest" description="Disordered" evidence="1">
    <location>
        <begin position="498"/>
        <end position="555"/>
    </location>
</feature>
<dbReference type="InterPro" id="IPR052797">
    <property type="entry name" value="RegFact_GeneExpr_CellDeath"/>
</dbReference>
<feature type="region of interest" description="Disordered" evidence="1">
    <location>
        <begin position="141"/>
        <end position="165"/>
    </location>
</feature>
<name>A0A183FS39_HELPZ</name>
<sequence length="614" mass="68180">MNHRKDISSVQRSCTSFINVTRQLLTGVTSVEYCVEHFGHERKTRKPRLPWSLKLKIAEKLKQGLPVINVVRFFQKQNEGVLKRHHAVTAHDVMSVITKMKANPELFEAEESTSSPDISESDPAESPMHVELCKEEPNSVASTFAAEPSIKRESTQSTRSASPDDVLFKTEHGSAEQSMYGRSIKEEPIPAATLLAESSTGREPIPVELKPPPDDGVRVFTLTAVPDGKGCSNEVVRQQGRAVESLPEVCPVCEIHLKNATDLLMHANEIHDLDGVVKQEQFPSFSAFERWKEEMEEEHSTHWVRKSWGTQHKVFYGQLRCPGPRCNKKRKPNPSAKPVQRSCTSFINVKRYLTSDVTCVEYCLQHFGHEEEPEKPRLPWSVKLEIAEMLKQGLPVVEIVRILQQENDGTLRQQYSVTVQDVMSIVTKLKAHPEMFETRGNGSEEVSFGAEPSSAESSMDVGYCKQEPGSTAPSAFKIEPCSSESSMHNASIKVEPRSAPFSPFTTESTTLYEGSTSVETSIKQEPDTVDTPSAYKIQSSSTESPMPETSTKEEPISAVTLLAEPSAQLQTALLEVKTPSSDEIPVFTLTTEPDGKGFALVNHSPCKVSRKDVS</sequence>
<feature type="region of interest" description="Disordered" evidence="1">
    <location>
        <begin position="108"/>
        <end position="128"/>
    </location>
</feature>
<reference evidence="4" key="2">
    <citation type="submission" date="2019-09" db="UniProtKB">
        <authorList>
            <consortium name="WormBaseParasite"/>
        </authorList>
    </citation>
    <scope>IDENTIFICATION</scope>
</reference>
<feature type="compositionally biased region" description="Low complexity" evidence="1">
    <location>
        <begin position="539"/>
        <end position="549"/>
    </location>
</feature>
<organism evidence="3 4">
    <name type="scientific">Heligmosomoides polygyrus</name>
    <name type="common">Parasitic roundworm</name>
    <dbReference type="NCBI Taxonomy" id="6339"/>
    <lineage>
        <taxon>Eukaryota</taxon>
        <taxon>Metazoa</taxon>
        <taxon>Ecdysozoa</taxon>
        <taxon>Nematoda</taxon>
        <taxon>Chromadorea</taxon>
        <taxon>Rhabditida</taxon>
        <taxon>Rhabditina</taxon>
        <taxon>Rhabditomorpha</taxon>
        <taxon>Strongyloidea</taxon>
        <taxon>Heligmosomidae</taxon>
        <taxon>Heligmosomoides</taxon>
    </lineage>
</organism>
<feature type="region of interest" description="Disordered" evidence="1">
    <location>
        <begin position="439"/>
        <end position="462"/>
    </location>
</feature>
<feature type="compositionally biased region" description="Polar residues" evidence="1">
    <location>
        <begin position="503"/>
        <end position="523"/>
    </location>
</feature>
<accession>A0A183FS39</accession>
<dbReference type="WBParaSite" id="HPBE_0001071201-mRNA-1">
    <property type="protein sequence ID" value="HPBE_0001071201-mRNA-1"/>
    <property type="gene ID" value="HPBE_0001071201"/>
</dbReference>
<dbReference type="OrthoDB" id="6759341at2759"/>
<protein>
    <submittedName>
        <fullName evidence="4">C2H2-type domain-containing protein</fullName>
    </submittedName>
</protein>
<evidence type="ECO:0000313" key="2">
    <source>
        <dbReference type="EMBL" id="VDO86086.1"/>
    </source>
</evidence>
<accession>A0A3P7YDR5</accession>
<evidence type="ECO:0000313" key="3">
    <source>
        <dbReference type="Proteomes" id="UP000050761"/>
    </source>
</evidence>
<evidence type="ECO:0000313" key="4">
    <source>
        <dbReference type="WBParaSite" id="HPBE_0001071201-mRNA-1"/>
    </source>
</evidence>
<dbReference type="Proteomes" id="UP000050761">
    <property type="component" value="Unassembled WGS sequence"/>
</dbReference>
<gene>
    <name evidence="2" type="ORF">HPBE_LOCUS10713</name>
</gene>
<dbReference type="PANTHER" id="PTHR33936:SF25">
    <property type="entry name" value="C2H2-TYPE DOMAIN-CONTAINING PROTEIN"/>
    <property type="match status" value="1"/>
</dbReference>
<evidence type="ECO:0000256" key="1">
    <source>
        <dbReference type="SAM" id="MobiDB-lite"/>
    </source>
</evidence>
<dbReference type="AlphaFoldDB" id="A0A183FS39"/>
<proteinExistence type="predicted"/>
<dbReference type="PANTHER" id="PTHR33936">
    <property type="entry name" value="PROTEIN CBG17840"/>
    <property type="match status" value="1"/>
</dbReference>